<dbReference type="EMBL" id="AP028127">
    <property type="protein sequence ID" value="BEH90354.1"/>
    <property type="molecule type" value="Genomic_DNA"/>
</dbReference>
<dbReference type="Pfam" id="PF08874">
    <property type="entry name" value="DUF1835"/>
    <property type="match status" value="1"/>
</dbReference>
<dbReference type="RefSeq" id="WP_262951063.1">
    <property type="nucleotide sequence ID" value="NZ_AP028127.1"/>
</dbReference>
<dbReference type="Proteomes" id="UP001432099">
    <property type="component" value="Chromosome"/>
</dbReference>
<reference evidence="3" key="1">
    <citation type="journal article" date="2024" name="Int. J. Syst. Evol. Microbiol.">
        <title>Turicibacter faecis sp. nov., isolated from faeces of heart failure mouse model.</title>
        <authorList>
            <person name="Imamura Y."/>
            <person name="Motooka D."/>
            <person name="Nakajima Y."/>
            <person name="Ito S."/>
            <person name="Kitakaze M."/>
            <person name="Iida T."/>
            <person name="Nakamura S."/>
        </authorList>
    </citation>
    <scope>NUCLEOTIDE SEQUENCE</scope>
    <source>
        <strain evidence="3">TC023</strain>
    </source>
</reference>
<dbReference type="Pfam" id="PF12395">
    <property type="entry name" value="DUF3658"/>
    <property type="match status" value="1"/>
</dbReference>
<gene>
    <name evidence="3" type="ORF">T23_04560</name>
</gene>
<dbReference type="InterPro" id="IPR022123">
    <property type="entry name" value="DUF3658"/>
</dbReference>
<name>A0ABM8IGH9_9FIRM</name>
<evidence type="ECO:0000259" key="1">
    <source>
        <dbReference type="Pfam" id="PF08874"/>
    </source>
</evidence>
<accession>A0ABM8IGH9</accession>
<sequence>MIDVFFSEGAAYTWYLSTIPVEERTDEPIQEFESIIYLPFLFDLGDFSDGISSTSREDLFCEIHRSKFSSEAELRSRFRSLTKQWQRLEKEAQRGATFRIWVGPSANDGCGLYFLCSILKDIEVSLSVVHRPPYQLTPFKSLVFFRNWDEMTENYFQMLVQGETVLSEIEKKVFAMMWENQLKTSPLRVMLEGKVLGVSEDFYDSFIRWQLLKGSTSVTDLIRNLVLENELSLNEGWYTKRIKAMLETGICQVVVPSDEFDDQVIKWGGES</sequence>
<evidence type="ECO:0000313" key="4">
    <source>
        <dbReference type="Proteomes" id="UP001432099"/>
    </source>
</evidence>
<organism evidence="3 4">
    <name type="scientific">Turicibacter faecis</name>
    <dbReference type="NCBI Taxonomy" id="2963365"/>
    <lineage>
        <taxon>Bacteria</taxon>
        <taxon>Bacillati</taxon>
        <taxon>Bacillota</taxon>
        <taxon>Erysipelotrichia</taxon>
        <taxon>Erysipelotrichales</taxon>
        <taxon>Turicibacteraceae</taxon>
        <taxon>Turicibacter</taxon>
    </lineage>
</organism>
<keyword evidence="4" id="KW-1185">Reference proteome</keyword>
<proteinExistence type="predicted"/>
<feature type="domain" description="DUF3658" evidence="2">
    <location>
        <begin position="164"/>
        <end position="254"/>
    </location>
</feature>
<evidence type="ECO:0000313" key="3">
    <source>
        <dbReference type="EMBL" id="BEH90354.1"/>
    </source>
</evidence>
<dbReference type="InterPro" id="IPR014973">
    <property type="entry name" value="DUF1835"/>
</dbReference>
<evidence type="ECO:0000259" key="2">
    <source>
        <dbReference type="Pfam" id="PF12395"/>
    </source>
</evidence>
<feature type="domain" description="DUF1835" evidence="1">
    <location>
        <begin position="34"/>
        <end position="129"/>
    </location>
</feature>
<protein>
    <recommendedName>
        <fullName evidence="5">DUF1835 domain-containing protein</fullName>
    </recommendedName>
</protein>
<evidence type="ECO:0008006" key="5">
    <source>
        <dbReference type="Google" id="ProtNLM"/>
    </source>
</evidence>